<gene>
    <name evidence="2" type="ORF">GDO78_019503</name>
</gene>
<keyword evidence="1" id="KW-0472">Membrane</keyword>
<evidence type="ECO:0000256" key="1">
    <source>
        <dbReference type="SAM" id="Phobius"/>
    </source>
</evidence>
<proteinExistence type="predicted"/>
<feature type="transmembrane region" description="Helical" evidence="1">
    <location>
        <begin position="102"/>
        <end position="119"/>
    </location>
</feature>
<keyword evidence="1" id="KW-1133">Transmembrane helix</keyword>
<organism evidence="2 3">
    <name type="scientific">Eleutherodactylus coqui</name>
    <name type="common">Puerto Rican coqui</name>
    <dbReference type="NCBI Taxonomy" id="57060"/>
    <lineage>
        <taxon>Eukaryota</taxon>
        <taxon>Metazoa</taxon>
        <taxon>Chordata</taxon>
        <taxon>Craniata</taxon>
        <taxon>Vertebrata</taxon>
        <taxon>Euteleostomi</taxon>
        <taxon>Amphibia</taxon>
        <taxon>Batrachia</taxon>
        <taxon>Anura</taxon>
        <taxon>Neobatrachia</taxon>
        <taxon>Hyloidea</taxon>
        <taxon>Eleutherodactylidae</taxon>
        <taxon>Eleutherodactylinae</taxon>
        <taxon>Eleutherodactylus</taxon>
        <taxon>Eleutherodactylus</taxon>
    </lineage>
</organism>
<sequence>MGSNPFSINGLRHLHAPTDSASLLHVLLPCLTKQLTKSEPTWRNDLLNARLSVLQSACGKCYKYLQMQIYFTKMEISGGAALCDALPCGLVWFRREQKKCTIFINCIFILFFFWIFFYFL</sequence>
<evidence type="ECO:0000313" key="3">
    <source>
        <dbReference type="Proteomes" id="UP000770717"/>
    </source>
</evidence>
<evidence type="ECO:0000313" key="2">
    <source>
        <dbReference type="EMBL" id="KAG9473292.1"/>
    </source>
</evidence>
<dbReference type="EMBL" id="WNTK01000017">
    <property type="protein sequence ID" value="KAG9473292.1"/>
    <property type="molecule type" value="Genomic_DNA"/>
</dbReference>
<reference evidence="2" key="1">
    <citation type="thesis" date="2020" institute="ProQuest LLC" country="789 East Eisenhower Parkway, Ann Arbor, MI, USA">
        <title>Comparative Genomics and Chromosome Evolution.</title>
        <authorList>
            <person name="Mudd A.B."/>
        </authorList>
    </citation>
    <scope>NUCLEOTIDE SEQUENCE</scope>
    <source>
        <strain evidence="2">HN-11 Male</strain>
        <tissue evidence="2">Kidney and liver</tissue>
    </source>
</reference>
<dbReference type="Proteomes" id="UP000770717">
    <property type="component" value="Unassembled WGS sequence"/>
</dbReference>
<dbReference type="AlphaFoldDB" id="A0A8J6EPQ8"/>
<comment type="caution">
    <text evidence="2">The sequence shown here is derived from an EMBL/GenBank/DDBJ whole genome shotgun (WGS) entry which is preliminary data.</text>
</comment>
<protein>
    <submittedName>
        <fullName evidence="2">Uncharacterized protein</fullName>
    </submittedName>
</protein>
<keyword evidence="3" id="KW-1185">Reference proteome</keyword>
<keyword evidence="1" id="KW-0812">Transmembrane</keyword>
<accession>A0A8J6EPQ8</accession>
<name>A0A8J6EPQ8_ELECQ</name>